<dbReference type="EMBL" id="BAAFSF010000001">
    <property type="protein sequence ID" value="GAB1251524.1"/>
    <property type="molecule type" value="Genomic_DNA"/>
</dbReference>
<dbReference type="PANTHER" id="PTHR35529:SF1">
    <property type="entry name" value="MANGANESE EFFLUX PUMP MNTP-RELATED"/>
    <property type="match status" value="1"/>
</dbReference>
<feature type="transmembrane region" description="Helical" evidence="5">
    <location>
        <begin position="39"/>
        <end position="61"/>
    </location>
</feature>
<feature type="transmembrane region" description="Helical" evidence="5">
    <location>
        <begin position="73"/>
        <end position="93"/>
    </location>
</feature>
<dbReference type="InterPro" id="IPR003810">
    <property type="entry name" value="Mntp/YtaF"/>
</dbReference>
<dbReference type="PANTHER" id="PTHR35529">
    <property type="entry name" value="MANGANESE EFFLUX PUMP MNTP-RELATED"/>
    <property type="match status" value="1"/>
</dbReference>
<feature type="transmembrane region" description="Helical" evidence="5">
    <location>
        <begin position="122"/>
        <end position="142"/>
    </location>
</feature>
<dbReference type="RefSeq" id="WP_411915330.1">
    <property type="nucleotide sequence ID" value="NZ_BAAFSF010000001.1"/>
</dbReference>
<evidence type="ECO:0000256" key="1">
    <source>
        <dbReference type="ARBA" id="ARBA00022475"/>
    </source>
</evidence>
<evidence type="ECO:0000313" key="6">
    <source>
        <dbReference type="EMBL" id="GAB1251524.1"/>
    </source>
</evidence>
<protein>
    <submittedName>
        <fullName evidence="6">Manganese efflux pump MntP family protein</fullName>
    </submittedName>
</protein>
<dbReference type="InterPro" id="IPR036259">
    <property type="entry name" value="MFS_trans_sf"/>
</dbReference>
<keyword evidence="1" id="KW-1003">Cell membrane</keyword>
<proteinExistence type="predicted"/>
<dbReference type="SUPFAM" id="SSF103473">
    <property type="entry name" value="MFS general substrate transporter"/>
    <property type="match status" value="1"/>
</dbReference>
<evidence type="ECO:0000313" key="7">
    <source>
        <dbReference type="Proteomes" id="UP001628220"/>
    </source>
</evidence>
<sequence length="227" mass="25431">MIRIIIKGILISLAISVDAFTVAMVEGLHIHGKHRTRQLFQLAFFFCVTNVAIFIIGYLLGASIASTFDSIDHWVAFGLLLLVALHMLYDVIFSKKSKKEPTLMRKNDSSSGVQKKFNSRRILLLSLAIGVDAFAVGLSYSLSGDPLWLHSFIFFLITFIICFVGGWLGGQIKQRYVKIAEVVGAVVLVLIGISILIEHTSPDREIMKPQTEIYPLQSYQRDINKDQ</sequence>
<keyword evidence="7" id="KW-1185">Reference proteome</keyword>
<feature type="transmembrane region" description="Helical" evidence="5">
    <location>
        <begin position="176"/>
        <end position="197"/>
    </location>
</feature>
<keyword evidence="4 5" id="KW-0472">Membrane</keyword>
<reference evidence="6 7" key="1">
    <citation type="journal article" date="2025" name="Int. J. Syst. Evol. Microbiol.">
        <title>Desulfovibrio falkowii sp. nov., Porphyromonas miyakawae sp. nov., Mediterraneibacter flintii sp. nov. and Owariibacterium komagatae gen. nov., sp. nov., isolated from human faeces.</title>
        <authorList>
            <person name="Hamaguchi T."/>
            <person name="Ohara M."/>
            <person name="Hisatomi A."/>
            <person name="Sekiguchi K."/>
            <person name="Takeda J.I."/>
            <person name="Ueyama J."/>
            <person name="Ito M."/>
            <person name="Nishiwaki H."/>
            <person name="Ogi T."/>
            <person name="Hirayama M."/>
            <person name="Ohkuma M."/>
            <person name="Sakamoto M."/>
            <person name="Ohno K."/>
        </authorList>
    </citation>
    <scope>NUCLEOTIDE SEQUENCE [LARGE SCALE GENOMIC DNA]</scope>
    <source>
        <strain evidence="6 7">13CB11C</strain>
    </source>
</reference>
<organism evidence="6 7">
    <name type="scientific">Porphyromonas miyakawae</name>
    <dbReference type="NCBI Taxonomy" id="3137470"/>
    <lineage>
        <taxon>Bacteria</taxon>
        <taxon>Pseudomonadati</taxon>
        <taxon>Bacteroidota</taxon>
        <taxon>Bacteroidia</taxon>
        <taxon>Bacteroidales</taxon>
        <taxon>Porphyromonadaceae</taxon>
        <taxon>Porphyromonas</taxon>
    </lineage>
</organism>
<dbReference type="Pfam" id="PF02659">
    <property type="entry name" value="Mntp"/>
    <property type="match status" value="1"/>
</dbReference>
<evidence type="ECO:0000256" key="3">
    <source>
        <dbReference type="ARBA" id="ARBA00022989"/>
    </source>
</evidence>
<evidence type="ECO:0000256" key="2">
    <source>
        <dbReference type="ARBA" id="ARBA00022692"/>
    </source>
</evidence>
<evidence type="ECO:0000256" key="5">
    <source>
        <dbReference type="SAM" id="Phobius"/>
    </source>
</evidence>
<name>A0ABQ0E1E2_9PORP</name>
<accession>A0ABQ0E1E2</accession>
<comment type="caution">
    <text evidence="6">The sequence shown here is derived from an EMBL/GenBank/DDBJ whole genome shotgun (WGS) entry which is preliminary data.</text>
</comment>
<keyword evidence="3 5" id="KW-1133">Transmembrane helix</keyword>
<dbReference type="Proteomes" id="UP001628220">
    <property type="component" value="Unassembled WGS sequence"/>
</dbReference>
<evidence type="ECO:0000256" key="4">
    <source>
        <dbReference type="ARBA" id="ARBA00023136"/>
    </source>
</evidence>
<feature type="transmembrane region" description="Helical" evidence="5">
    <location>
        <begin position="148"/>
        <end position="169"/>
    </location>
</feature>
<gene>
    <name evidence="6" type="ORF">Tsumi_06280</name>
</gene>
<keyword evidence="2 5" id="KW-0812">Transmembrane</keyword>